<feature type="compositionally biased region" description="Basic and acidic residues" evidence="1">
    <location>
        <begin position="58"/>
        <end position="76"/>
    </location>
</feature>
<proteinExistence type="predicted"/>
<gene>
    <name evidence="2" type="ORF">PX52LOC_06320</name>
</gene>
<protein>
    <submittedName>
        <fullName evidence="2">Uncharacterized protein</fullName>
    </submittedName>
</protein>
<dbReference type="RefSeq" id="WP_149113667.1">
    <property type="nucleotide sequence ID" value="NZ_CP042425.1"/>
</dbReference>
<evidence type="ECO:0000313" key="2">
    <source>
        <dbReference type="EMBL" id="QEL19258.1"/>
    </source>
</evidence>
<evidence type="ECO:0000313" key="3">
    <source>
        <dbReference type="Proteomes" id="UP000324974"/>
    </source>
</evidence>
<reference evidence="3" key="1">
    <citation type="submission" date="2019-08" db="EMBL/GenBank/DDBJ databases">
        <title>Limnoglobus roseus gen. nov., sp. nov., a novel freshwater planctomycete with a giant genome from the family Gemmataceae.</title>
        <authorList>
            <person name="Kulichevskaya I.S."/>
            <person name="Naumoff D.G."/>
            <person name="Miroshnikov K."/>
            <person name="Ivanova A."/>
            <person name="Philippov D.A."/>
            <person name="Hakobyan A."/>
            <person name="Rijpstra I.C."/>
            <person name="Sinninghe Damste J.S."/>
            <person name="Liesack W."/>
            <person name="Dedysh S.N."/>
        </authorList>
    </citation>
    <scope>NUCLEOTIDE SEQUENCE [LARGE SCALE GENOMIC DNA]</scope>
    <source>
        <strain evidence="3">PX52</strain>
    </source>
</reference>
<name>A0A5C1AQW2_9BACT</name>
<evidence type="ECO:0000256" key="1">
    <source>
        <dbReference type="SAM" id="MobiDB-lite"/>
    </source>
</evidence>
<dbReference type="Proteomes" id="UP000324974">
    <property type="component" value="Chromosome"/>
</dbReference>
<dbReference type="AlphaFoldDB" id="A0A5C1AQW2"/>
<sequence>MDPRKQPQDTRKRDEESRQDVAERDQPSAPPASGTGQGGKPEINTTGTPEVVPGPPHDGPDPNHQQKADRTDTSDE</sequence>
<feature type="compositionally biased region" description="Basic and acidic residues" evidence="1">
    <location>
        <begin position="1"/>
        <end position="26"/>
    </location>
</feature>
<dbReference type="EMBL" id="CP042425">
    <property type="protein sequence ID" value="QEL19258.1"/>
    <property type="molecule type" value="Genomic_DNA"/>
</dbReference>
<accession>A0A5C1AQW2</accession>
<feature type="region of interest" description="Disordered" evidence="1">
    <location>
        <begin position="1"/>
        <end position="76"/>
    </location>
</feature>
<keyword evidence="3" id="KW-1185">Reference proteome</keyword>
<dbReference type="KEGG" id="lrs:PX52LOC_06320"/>
<organism evidence="2 3">
    <name type="scientific">Limnoglobus roseus</name>
    <dbReference type="NCBI Taxonomy" id="2598579"/>
    <lineage>
        <taxon>Bacteria</taxon>
        <taxon>Pseudomonadati</taxon>
        <taxon>Planctomycetota</taxon>
        <taxon>Planctomycetia</taxon>
        <taxon>Gemmatales</taxon>
        <taxon>Gemmataceae</taxon>
        <taxon>Limnoglobus</taxon>
    </lineage>
</organism>